<name>A0AA47LQX3_9GAMM</name>
<protein>
    <recommendedName>
        <fullName evidence="5">[Ribosomal protein bS18]-alanine N-acetyltransferase</fullName>
        <ecNumber evidence="5">2.3.1.266</ecNumber>
    </recommendedName>
</protein>
<keyword evidence="4 7" id="KW-0012">Acyltransferase</keyword>
<comment type="subcellular location">
    <subcellularLocation>
        <location evidence="5">Cytoplasm</location>
    </subcellularLocation>
</comment>
<dbReference type="Pfam" id="PF00583">
    <property type="entry name" value="Acetyltransf_1"/>
    <property type="match status" value="1"/>
</dbReference>
<keyword evidence="7" id="KW-0687">Ribonucleoprotein</keyword>
<evidence type="ECO:0000256" key="4">
    <source>
        <dbReference type="ARBA" id="ARBA00023315"/>
    </source>
</evidence>
<comment type="similarity">
    <text evidence="1 5">Belongs to the acetyltransferase family. RimI subfamily.</text>
</comment>
<dbReference type="Gene3D" id="3.40.630.30">
    <property type="match status" value="1"/>
</dbReference>
<evidence type="ECO:0000259" key="6">
    <source>
        <dbReference type="PROSITE" id="PS51186"/>
    </source>
</evidence>
<keyword evidence="2 5" id="KW-0963">Cytoplasm</keyword>
<dbReference type="PROSITE" id="PS51186">
    <property type="entry name" value="GNAT"/>
    <property type="match status" value="1"/>
</dbReference>
<organism evidence="7 8">
    <name type="scientific">Salinivibrio kushneri</name>
    <dbReference type="NCBI Taxonomy" id="1908198"/>
    <lineage>
        <taxon>Bacteria</taxon>
        <taxon>Pseudomonadati</taxon>
        <taxon>Pseudomonadota</taxon>
        <taxon>Gammaproteobacteria</taxon>
        <taxon>Vibrionales</taxon>
        <taxon>Vibrionaceae</taxon>
        <taxon>Salinivibrio</taxon>
    </lineage>
</organism>
<dbReference type="EC" id="2.3.1.266" evidence="5"/>
<evidence type="ECO:0000256" key="1">
    <source>
        <dbReference type="ARBA" id="ARBA00005395"/>
    </source>
</evidence>
<accession>A0AA47LQX3</accession>
<dbReference type="InterPro" id="IPR016181">
    <property type="entry name" value="Acyl_CoA_acyltransferase"/>
</dbReference>
<dbReference type="PANTHER" id="PTHR43420:SF51">
    <property type="entry name" value="PEPTIDYL-LYSINE N-ACETYLTRANSFERASE YIAC"/>
    <property type="match status" value="1"/>
</dbReference>
<dbReference type="InterPro" id="IPR050680">
    <property type="entry name" value="YpeA/RimI_acetyltransf"/>
</dbReference>
<dbReference type="RefSeq" id="WP_269578735.1">
    <property type="nucleotide sequence ID" value="NZ_CP114588.1"/>
</dbReference>
<feature type="domain" description="N-acetyltransferase" evidence="6">
    <location>
        <begin position="4"/>
        <end position="153"/>
    </location>
</feature>
<keyword evidence="7" id="KW-0689">Ribosomal protein</keyword>
<dbReference type="GO" id="GO:0008999">
    <property type="term" value="F:protein-N-terminal-alanine acetyltransferase activity"/>
    <property type="evidence" value="ECO:0007669"/>
    <property type="project" value="UniProtKB-EC"/>
</dbReference>
<dbReference type="InterPro" id="IPR000182">
    <property type="entry name" value="GNAT_dom"/>
</dbReference>
<dbReference type="EMBL" id="CP114588">
    <property type="protein sequence ID" value="WBA08234.1"/>
    <property type="molecule type" value="Genomic_DNA"/>
</dbReference>
<evidence type="ECO:0000256" key="5">
    <source>
        <dbReference type="RuleBase" id="RU363094"/>
    </source>
</evidence>
<evidence type="ECO:0000256" key="2">
    <source>
        <dbReference type="ARBA" id="ARBA00022490"/>
    </source>
</evidence>
<comment type="catalytic activity">
    <reaction evidence="5">
        <text>N-terminal L-alanyl-[ribosomal protein bS18] + acetyl-CoA = N-terminal N(alpha)-acetyl-L-alanyl-[ribosomal protein bS18] + CoA + H(+)</text>
        <dbReference type="Rhea" id="RHEA:43756"/>
        <dbReference type="Rhea" id="RHEA-COMP:10676"/>
        <dbReference type="Rhea" id="RHEA-COMP:10677"/>
        <dbReference type="ChEBI" id="CHEBI:15378"/>
        <dbReference type="ChEBI" id="CHEBI:57287"/>
        <dbReference type="ChEBI" id="CHEBI:57288"/>
        <dbReference type="ChEBI" id="CHEBI:64718"/>
        <dbReference type="ChEBI" id="CHEBI:83683"/>
        <dbReference type="EC" id="2.3.1.266"/>
    </reaction>
</comment>
<dbReference type="InterPro" id="IPR006464">
    <property type="entry name" value="AcTrfase_RimI/Ard1"/>
</dbReference>
<gene>
    <name evidence="7" type="primary">rimI</name>
    <name evidence="7" type="ORF">N8M53_10460</name>
</gene>
<evidence type="ECO:0000313" key="8">
    <source>
        <dbReference type="Proteomes" id="UP001164748"/>
    </source>
</evidence>
<keyword evidence="3 7" id="KW-0808">Transferase</keyword>
<dbReference type="NCBIfam" id="TIGR01575">
    <property type="entry name" value="rimI"/>
    <property type="match status" value="1"/>
</dbReference>
<dbReference type="PANTHER" id="PTHR43420">
    <property type="entry name" value="ACETYLTRANSFERASE"/>
    <property type="match status" value="1"/>
</dbReference>
<dbReference type="CDD" id="cd04301">
    <property type="entry name" value="NAT_SF"/>
    <property type="match status" value="1"/>
</dbReference>
<dbReference type="GO" id="GO:0005737">
    <property type="term" value="C:cytoplasm"/>
    <property type="evidence" value="ECO:0007669"/>
    <property type="project" value="UniProtKB-SubCell"/>
</dbReference>
<dbReference type="SUPFAM" id="SSF55729">
    <property type="entry name" value="Acyl-CoA N-acyltransferases (Nat)"/>
    <property type="match status" value="1"/>
</dbReference>
<dbReference type="AlphaFoldDB" id="A0AA47LQX3"/>
<dbReference type="GO" id="GO:0005840">
    <property type="term" value="C:ribosome"/>
    <property type="evidence" value="ECO:0007669"/>
    <property type="project" value="UniProtKB-KW"/>
</dbReference>
<dbReference type="Proteomes" id="UP001164748">
    <property type="component" value="Chromosome"/>
</dbReference>
<reference evidence="7" key="1">
    <citation type="submission" date="2022-09" db="EMBL/GenBank/DDBJ databases">
        <authorList>
            <person name="Li Z.-J."/>
        </authorList>
    </citation>
    <scope>NUCLEOTIDE SEQUENCE</scope>
    <source>
        <strain evidence="7">TGB11</strain>
    </source>
</reference>
<comment type="function">
    <text evidence="5">Acetylates the N-terminal alanine of ribosomal protein bS18.</text>
</comment>
<proteinExistence type="inferred from homology"/>
<evidence type="ECO:0000313" key="7">
    <source>
        <dbReference type="EMBL" id="WBA08234.1"/>
    </source>
</evidence>
<evidence type="ECO:0000256" key="3">
    <source>
        <dbReference type="ARBA" id="ARBA00022679"/>
    </source>
</evidence>
<sequence length="153" mass="17845">MSDYQITPLDHDDIERITAIEQRAHHFPWSAPQLAVSPHRFDYHYVLRLPTTPSSIIGYFYARCIAGEGELLNITIDPDYQGQGWGWILLNGMITTLRHAGADSIWLEVRESNLPAKALYHKHGFQVVHRRQEYYRCADGHREDAWIMEKRLT</sequence>